<dbReference type="InterPro" id="IPR012902">
    <property type="entry name" value="N_methyl_site"/>
</dbReference>
<sequence length="133" mass="14500">MSAARGQRGFSLIEVVVAFAILALSLGALYQSAGGSVRGMQEVERRSAAVLLARSLLELHDTVPEGGFVRDGRSESGGYWRISATRDLSAAGDDMWPLYHVEVEVWDADARAAPVFRVATLRPEREPDELEGR</sequence>
<keyword evidence="1" id="KW-1133">Transmembrane helix</keyword>
<dbReference type="KEGG" id="atw:C0099_12925"/>
<dbReference type="NCBIfam" id="TIGR02532">
    <property type="entry name" value="IV_pilin_GFxxxE"/>
    <property type="match status" value="1"/>
</dbReference>
<evidence type="ECO:0000313" key="2">
    <source>
        <dbReference type="EMBL" id="AUN95757.1"/>
    </source>
</evidence>
<gene>
    <name evidence="2" type="ORF">C0099_12925</name>
</gene>
<dbReference type="Proteomes" id="UP000242205">
    <property type="component" value="Chromosome"/>
</dbReference>
<evidence type="ECO:0000313" key="3">
    <source>
        <dbReference type="Proteomes" id="UP000242205"/>
    </source>
</evidence>
<dbReference type="RefSeq" id="WP_102247802.1">
    <property type="nucleotide sequence ID" value="NZ_CP025682.1"/>
</dbReference>
<dbReference type="OrthoDB" id="7864109at2"/>
<reference evidence="2 3" key="1">
    <citation type="submission" date="2018-01" db="EMBL/GenBank/DDBJ databases">
        <authorList>
            <person name="Fu G.-Y."/>
        </authorList>
    </citation>
    <scope>NUCLEOTIDE SEQUENCE [LARGE SCALE GENOMIC DNA]</scope>
    <source>
        <strain evidence="2 3">SY39</strain>
    </source>
</reference>
<feature type="transmembrane region" description="Helical" evidence="1">
    <location>
        <begin position="12"/>
        <end position="30"/>
    </location>
</feature>
<proteinExistence type="predicted"/>
<keyword evidence="1" id="KW-0812">Transmembrane</keyword>
<evidence type="ECO:0000256" key="1">
    <source>
        <dbReference type="SAM" id="Phobius"/>
    </source>
</evidence>
<dbReference type="EMBL" id="CP025682">
    <property type="protein sequence ID" value="AUN95757.1"/>
    <property type="molecule type" value="Genomic_DNA"/>
</dbReference>
<organism evidence="2 3">
    <name type="scientific">Pseudazoarcus pumilus</name>
    <dbReference type="NCBI Taxonomy" id="2067960"/>
    <lineage>
        <taxon>Bacteria</taxon>
        <taxon>Pseudomonadati</taxon>
        <taxon>Pseudomonadota</taxon>
        <taxon>Betaproteobacteria</taxon>
        <taxon>Rhodocyclales</taxon>
        <taxon>Zoogloeaceae</taxon>
        <taxon>Pseudazoarcus</taxon>
    </lineage>
</organism>
<dbReference type="Pfam" id="PF07963">
    <property type="entry name" value="N_methyl"/>
    <property type="match status" value="1"/>
</dbReference>
<keyword evidence="3" id="KW-1185">Reference proteome</keyword>
<keyword evidence="1" id="KW-0472">Membrane</keyword>
<name>A0A2I6S926_9RHOO</name>
<protein>
    <submittedName>
        <fullName evidence="2">General secretion pathway protein GspI</fullName>
    </submittedName>
</protein>
<accession>A0A2I6S926</accession>
<dbReference type="AlphaFoldDB" id="A0A2I6S926"/>